<dbReference type="EMBL" id="VHII01000016">
    <property type="protein sequence ID" value="KAF1379032.1"/>
    <property type="molecule type" value="Genomic_DNA"/>
</dbReference>
<feature type="compositionally biased region" description="Polar residues" evidence="1">
    <location>
        <begin position="187"/>
        <end position="205"/>
    </location>
</feature>
<gene>
    <name evidence="2" type="ORF">PFLUV_G00196980</name>
</gene>
<protein>
    <submittedName>
        <fullName evidence="2">Uncharacterized protein</fullName>
    </submittedName>
</protein>
<keyword evidence="3" id="KW-1185">Reference proteome</keyword>
<proteinExistence type="predicted"/>
<evidence type="ECO:0000313" key="3">
    <source>
        <dbReference type="Proteomes" id="UP000465112"/>
    </source>
</evidence>
<feature type="region of interest" description="Disordered" evidence="1">
    <location>
        <begin position="141"/>
        <end position="205"/>
    </location>
</feature>
<dbReference type="Proteomes" id="UP000465112">
    <property type="component" value="Chromosome 16"/>
</dbReference>
<organism evidence="2 3">
    <name type="scientific">Perca fluviatilis</name>
    <name type="common">European perch</name>
    <dbReference type="NCBI Taxonomy" id="8168"/>
    <lineage>
        <taxon>Eukaryota</taxon>
        <taxon>Metazoa</taxon>
        <taxon>Chordata</taxon>
        <taxon>Craniata</taxon>
        <taxon>Vertebrata</taxon>
        <taxon>Euteleostomi</taxon>
        <taxon>Actinopterygii</taxon>
        <taxon>Neopterygii</taxon>
        <taxon>Teleostei</taxon>
        <taxon>Neoteleostei</taxon>
        <taxon>Acanthomorphata</taxon>
        <taxon>Eupercaria</taxon>
        <taxon>Perciformes</taxon>
        <taxon>Percoidei</taxon>
        <taxon>Percidae</taxon>
        <taxon>Percinae</taxon>
        <taxon>Perca</taxon>
    </lineage>
</organism>
<evidence type="ECO:0000256" key="1">
    <source>
        <dbReference type="SAM" id="MobiDB-lite"/>
    </source>
</evidence>
<comment type="caution">
    <text evidence="2">The sequence shown here is derived from an EMBL/GenBank/DDBJ whole genome shotgun (WGS) entry which is preliminary data.</text>
</comment>
<name>A0A6A5EX70_PERFL</name>
<accession>A0A6A5EX70</accession>
<reference evidence="2 3" key="1">
    <citation type="submission" date="2019-06" db="EMBL/GenBank/DDBJ databases">
        <title>A chromosome-scale genome assembly of the European perch, Perca fluviatilis.</title>
        <authorList>
            <person name="Roques C."/>
            <person name="Zahm M."/>
            <person name="Cabau C."/>
            <person name="Klopp C."/>
            <person name="Bouchez O."/>
            <person name="Donnadieu C."/>
            <person name="Kuhl H."/>
            <person name="Gislard M."/>
            <person name="Guendouz S."/>
            <person name="Journot L."/>
            <person name="Haffray P."/>
            <person name="Bestin A."/>
            <person name="Morvezen R."/>
            <person name="Feron R."/>
            <person name="Wen M."/>
            <person name="Jouanno E."/>
            <person name="Herpin A."/>
            <person name="Schartl M."/>
            <person name="Postlethwait J."/>
            <person name="Schaerlinger B."/>
            <person name="Chardard D."/>
            <person name="Lecocq T."/>
            <person name="Poncet C."/>
            <person name="Jaffrelo L."/>
            <person name="Lampietro C."/>
            <person name="Guiguen Y."/>
        </authorList>
    </citation>
    <scope>NUCLEOTIDE SEQUENCE [LARGE SCALE GENOMIC DNA]</scope>
    <source>
        <tissue evidence="2">Blood</tissue>
    </source>
</reference>
<evidence type="ECO:0000313" key="2">
    <source>
        <dbReference type="EMBL" id="KAF1379032.1"/>
    </source>
</evidence>
<dbReference type="AlphaFoldDB" id="A0A6A5EX70"/>
<sequence length="205" mass="22967">MKWLRLFASLGDFTKSWDNVAVLVDETLIPQELCSPILQTPTHQNIKQKVLLIRNKNVGNRQSVPEQRIPATPKNVHHRKPKKQFIEPEPYQKGFPPKRRNHSFVPVSSYPATVSYDPNTVAEQVTTTEDLESLHLLSSKCDFTHSTPKPYHPTSDSIERGQKDTPLQKTSDETIHAVEAGEGSEDTGLTATAPTPPQSNRLKAV</sequence>